<evidence type="ECO:0000313" key="1">
    <source>
        <dbReference type="EMBL" id="MBE9191819.1"/>
    </source>
</evidence>
<keyword evidence="1" id="KW-0255">Endonuclease</keyword>
<dbReference type="Proteomes" id="UP000651156">
    <property type="component" value="Unassembled WGS sequence"/>
</dbReference>
<dbReference type="Gene3D" id="3.90.1570.30">
    <property type="match status" value="1"/>
</dbReference>
<dbReference type="GO" id="GO:0004519">
    <property type="term" value="F:endonuclease activity"/>
    <property type="evidence" value="ECO:0007669"/>
    <property type="project" value="UniProtKB-KW"/>
</dbReference>
<dbReference type="RefSeq" id="WP_193933014.1">
    <property type="nucleotide sequence ID" value="NZ_CAWPMZ010000073.1"/>
</dbReference>
<keyword evidence="2" id="KW-1185">Reference proteome</keyword>
<protein>
    <submittedName>
        <fullName evidence="1">Type I restriction endonuclease subunit R</fullName>
    </submittedName>
</protein>
<evidence type="ECO:0000313" key="2">
    <source>
        <dbReference type="Proteomes" id="UP000651156"/>
    </source>
</evidence>
<dbReference type="EMBL" id="JADEWN010000040">
    <property type="protein sequence ID" value="MBE9191819.1"/>
    <property type="molecule type" value="Genomic_DNA"/>
</dbReference>
<sequence>MVQTIQARDITLYELEEIGLQLAQDASFFIEWQEGLPPLTEAEKQALARVCSNYLNLSKRRPMSEEAVKMVVLSPLLDLAGFYQPPFEIETETSVEISAEDDGTVVKGNIDVLVIQKRFWVLVIESKSTKFDVTVALPQAPAYMLANPSPVNPTFGLLVNGREFMFIKLVIQEHPIYARSYALSIERDRERQQILSVLKRLGQMISV</sequence>
<accession>A0ABR9UU40</accession>
<comment type="caution">
    <text evidence="1">The sequence shown here is derived from an EMBL/GenBank/DDBJ whole genome shotgun (WGS) entry which is preliminary data.</text>
</comment>
<keyword evidence="1" id="KW-0540">Nuclease</keyword>
<name>A0ABR9UU40_9CHRO</name>
<keyword evidence="1" id="KW-0378">Hydrolase</keyword>
<organism evidence="1 2">
    <name type="scientific">Gloeocapsopsis crepidinum LEGE 06123</name>
    <dbReference type="NCBI Taxonomy" id="588587"/>
    <lineage>
        <taxon>Bacteria</taxon>
        <taxon>Bacillati</taxon>
        <taxon>Cyanobacteriota</taxon>
        <taxon>Cyanophyceae</taxon>
        <taxon>Oscillatoriophycideae</taxon>
        <taxon>Chroococcales</taxon>
        <taxon>Chroococcaceae</taxon>
        <taxon>Gloeocapsopsis</taxon>
    </lineage>
</organism>
<gene>
    <name evidence="1" type="ORF">IQ230_15965</name>
</gene>
<reference evidence="1 2" key="1">
    <citation type="submission" date="2020-10" db="EMBL/GenBank/DDBJ databases">
        <authorList>
            <person name="Castelo-Branco R."/>
            <person name="Eusebio N."/>
            <person name="Adriana R."/>
            <person name="Vieira A."/>
            <person name="Brugerolle De Fraissinette N."/>
            <person name="Rezende De Castro R."/>
            <person name="Schneider M.P."/>
            <person name="Vasconcelos V."/>
            <person name="Leao P.N."/>
        </authorList>
    </citation>
    <scope>NUCLEOTIDE SEQUENCE [LARGE SCALE GENOMIC DNA]</scope>
    <source>
        <strain evidence="1 2">LEGE 06123</strain>
    </source>
</reference>
<proteinExistence type="predicted"/>